<dbReference type="PANTHER" id="PTHR47843">
    <property type="entry name" value="BTB DOMAIN-CONTAINING PROTEIN-RELATED"/>
    <property type="match status" value="1"/>
</dbReference>
<name>A0A6A6W9X8_9PEZI</name>
<gene>
    <name evidence="1" type="ORF">EJ05DRAFT_500425</name>
</gene>
<proteinExistence type="predicted"/>
<dbReference type="Proteomes" id="UP000799437">
    <property type="component" value="Unassembled WGS sequence"/>
</dbReference>
<dbReference type="GeneID" id="54488046"/>
<accession>A0A6A6W9X8</accession>
<dbReference type="AlphaFoldDB" id="A0A6A6W9X8"/>
<dbReference type="PANTHER" id="PTHR47843:SF2">
    <property type="entry name" value="BTB DOMAIN-CONTAINING PROTEIN"/>
    <property type="match status" value="1"/>
</dbReference>
<dbReference type="Gene3D" id="3.30.710.10">
    <property type="entry name" value="Potassium Channel Kv1.1, Chain A"/>
    <property type="match status" value="1"/>
</dbReference>
<evidence type="ECO:0000313" key="1">
    <source>
        <dbReference type="EMBL" id="KAF2757901.1"/>
    </source>
</evidence>
<dbReference type="RefSeq" id="XP_033600352.1">
    <property type="nucleotide sequence ID" value="XM_033746992.1"/>
</dbReference>
<sequence length="261" mass="29622">MSLLKPKLVVADSDANAVRSWLLSRSEKTTKLKFSECLSSPIVKFVVGPADNRIAYLIHVALAEADSEYVRHALRVPMQEAAEAEIRLESLDPYLFGFYVEYLYRDGWLFNDAVLHETVYVTLVKLYALGDYLQASEFQRAAYAKFAYGFSSVTLADHTLCALLEMVFHDLPERSAVSEDNLRKHILHRAATQLSKLRHYDRFSMLLEHLPELSRELLMTHPDANSTKGHEQPSKRLEKLKKFSAESTFGAHQTEDGSAPT</sequence>
<organism evidence="1 2">
    <name type="scientific">Pseudovirgaria hyperparasitica</name>
    <dbReference type="NCBI Taxonomy" id="470096"/>
    <lineage>
        <taxon>Eukaryota</taxon>
        <taxon>Fungi</taxon>
        <taxon>Dikarya</taxon>
        <taxon>Ascomycota</taxon>
        <taxon>Pezizomycotina</taxon>
        <taxon>Dothideomycetes</taxon>
        <taxon>Dothideomycetes incertae sedis</taxon>
        <taxon>Acrospermales</taxon>
        <taxon>Acrospermaceae</taxon>
        <taxon>Pseudovirgaria</taxon>
    </lineage>
</organism>
<dbReference type="OrthoDB" id="194443at2759"/>
<evidence type="ECO:0000313" key="2">
    <source>
        <dbReference type="Proteomes" id="UP000799437"/>
    </source>
</evidence>
<reference evidence="1" key="1">
    <citation type="journal article" date="2020" name="Stud. Mycol.">
        <title>101 Dothideomycetes genomes: a test case for predicting lifestyles and emergence of pathogens.</title>
        <authorList>
            <person name="Haridas S."/>
            <person name="Albert R."/>
            <person name="Binder M."/>
            <person name="Bloem J."/>
            <person name="Labutti K."/>
            <person name="Salamov A."/>
            <person name="Andreopoulos B."/>
            <person name="Baker S."/>
            <person name="Barry K."/>
            <person name="Bills G."/>
            <person name="Bluhm B."/>
            <person name="Cannon C."/>
            <person name="Castanera R."/>
            <person name="Culley D."/>
            <person name="Daum C."/>
            <person name="Ezra D."/>
            <person name="Gonzalez J."/>
            <person name="Henrissat B."/>
            <person name="Kuo A."/>
            <person name="Liang C."/>
            <person name="Lipzen A."/>
            <person name="Lutzoni F."/>
            <person name="Magnuson J."/>
            <person name="Mondo S."/>
            <person name="Nolan M."/>
            <person name="Ohm R."/>
            <person name="Pangilinan J."/>
            <person name="Park H.-J."/>
            <person name="Ramirez L."/>
            <person name="Alfaro M."/>
            <person name="Sun H."/>
            <person name="Tritt A."/>
            <person name="Yoshinaga Y."/>
            <person name="Zwiers L.-H."/>
            <person name="Turgeon B."/>
            <person name="Goodwin S."/>
            <person name="Spatafora J."/>
            <person name="Crous P."/>
            <person name="Grigoriev I."/>
        </authorList>
    </citation>
    <scope>NUCLEOTIDE SEQUENCE</scope>
    <source>
        <strain evidence="1">CBS 121739</strain>
    </source>
</reference>
<dbReference type="EMBL" id="ML996572">
    <property type="protein sequence ID" value="KAF2757901.1"/>
    <property type="molecule type" value="Genomic_DNA"/>
</dbReference>
<dbReference type="InterPro" id="IPR011333">
    <property type="entry name" value="SKP1/BTB/POZ_sf"/>
</dbReference>
<evidence type="ECO:0008006" key="3">
    <source>
        <dbReference type="Google" id="ProtNLM"/>
    </source>
</evidence>
<keyword evidence="2" id="KW-1185">Reference proteome</keyword>
<protein>
    <recommendedName>
        <fullName evidence="3">BTB domain-containing protein</fullName>
    </recommendedName>
</protein>